<gene>
    <name evidence="1" type="ORF">BKM31_11625</name>
</gene>
<evidence type="ECO:0000313" key="1">
    <source>
        <dbReference type="EMBL" id="AQZ62035.1"/>
    </source>
</evidence>
<reference evidence="2" key="1">
    <citation type="journal article" date="2017" name="Med. Chem. Commun.">
        <title>Nonomuraea sp. ATCC 55076 harbours the largest actinomycete chromosome to date and the kistamicin biosynthetic gene cluster.</title>
        <authorList>
            <person name="Nazari B."/>
            <person name="Forneris C.C."/>
            <person name="Gibson M.I."/>
            <person name="Moon K."/>
            <person name="Schramma K.R."/>
            <person name="Seyedsayamdost M.R."/>
        </authorList>
    </citation>
    <scope>NUCLEOTIDE SEQUENCE [LARGE SCALE GENOMIC DNA]</scope>
    <source>
        <strain evidence="2">ATCC 55076</strain>
    </source>
</reference>
<keyword evidence="2" id="KW-1185">Reference proteome</keyword>
<name>A0A1U9ZVQ4_9ACTN</name>
<sequence length="59" mass="6391">MSARPWPHSGEREAPRLPPHVLRLVRRAGPAAVRRHRPGTDDGFAALCRLTGLDGASTP</sequence>
<dbReference type="RefSeq" id="WP_080038177.1">
    <property type="nucleotide sequence ID" value="NZ_CP017717.1"/>
</dbReference>
<dbReference type="Proteomes" id="UP000190797">
    <property type="component" value="Chromosome"/>
</dbReference>
<accession>A0A1U9ZVQ4</accession>
<dbReference type="AlphaFoldDB" id="A0A1U9ZVQ4"/>
<dbReference type="OrthoDB" id="9804184at2"/>
<proteinExistence type="predicted"/>
<protein>
    <submittedName>
        <fullName evidence="1">Uncharacterized protein</fullName>
    </submittedName>
</protein>
<organism evidence="1 2">
    <name type="scientific">[Actinomadura] parvosata subsp. kistnae</name>
    <dbReference type="NCBI Taxonomy" id="1909395"/>
    <lineage>
        <taxon>Bacteria</taxon>
        <taxon>Bacillati</taxon>
        <taxon>Actinomycetota</taxon>
        <taxon>Actinomycetes</taxon>
        <taxon>Streptosporangiales</taxon>
        <taxon>Streptosporangiaceae</taxon>
        <taxon>Nonomuraea</taxon>
    </lineage>
</organism>
<dbReference type="KEGG" id="noa:BKM31_11625"/>
<dbReference type="EMBL" id="CP017717">
    <property type="protein sequence ID" value="AQZ62035.1"/>
    <property type="molecule type" value="Genomic_DNA"/>
</dbReference>
<evidence type="ECO:0000313" key="2">
    <source>
        <dbReference type="Proteomes" id="UP000190797"/>
    </source>
</evidence>